<accession>A0ABR2U2W0</accession>
<sequence>MHVTWRPSVCWRKIETVDMAFRALYLINKVESSTITRVDKSKVHGSDSCVRELMSRVSVPDLTVGMGRRQRPQMLKNDLVEKSGMVCEVGRGLGQDIASSSKMEVQPCNIAKNDVYLASNPNKISNNVNVDDKGARSVDMVSLVDGRSLNVVQHKVEHETGTILHCLLLKNGIF</sequence>
<protein>
    <submittedName>
        <fullName evidence="1">Uncharacterized protein</fullName>
    </submittedName>
</protein>
<organism evidence="1 2">
    <name type="scientific">Hibiscus sabdariffa</name>
    <name type="common">roselle</name>
    <dbReference type="NCBI Taxonomy" id="183260"/>
    <lineage>
        <taxon>Eukaryota</taxon>
        <taxon>Viridiplantae</taxon>
        <taxon>Streptophyta</taxon>
        <taxon>Embryophyta</taxon>
        <taxon>Tracheophyta</taxon>
        <taxon>Spermatophyta</taxon>
        <taxon>Magnoliopsida</taxon>
        <taxon>eudicotyledons</taxon>
        <taxon>Gunneridae</taxon>
        <taxon>Pentapetalae</taxon>
        <taxon>rosids</taxon>
        <taxon>malvids</taxon>
        <taxon>Malvales</taxon>
        <taxon>Malvaceae</taxon>
        <taxon>Malvoideae</taxon>
        <taxon>Hibiscus</taxon>
    </lineage>
</organism>
<gene>
    <name evidence="1" type="ORF">V6N11_072108</name>
</gene>
<dbReference type="Proteomes" id="UP001396334">
    <property type="component" value="Unassembled WGS sequence"/>
</dbReference>
<evidence type="ECO:0000313" key="2">
    <source>
        <dbReference type="Proteomes" id="UP001396334"/>
    </source>
</evidence>
<comment type="caution">
    <text evidence="1">The sequence shown here is derived from an EMBL/GenBank/DDBJ whole genome shotgun (WGS) entry which is preliminary data.</text>
</comment>
<name>A0ABR2U2W0_9ROSI</name>
<reference evidence="1 2" key="1">
    <citation type="journal article" date="2024" name="G3 (Bethesda)">
        <title>Genome assembly of Hibiscus sabdariffa L. provides insights into metabolisms of medicinal natural products.</title>
        <authorList>
            <person name="Kim T."/>
        </authorList>
    </citation>
    <scope>NUCLEOTIDE SEQUENCE [LARGE SCALE GENOMIC DNA]</scope>
    <source>
        <strain evidence="1">TK-2024</strain>
        <tissue evidence="1">Old leaves</tissue>
    </source>
</reference>
<proteinExistence type="predicted"/>
<keyword evidence="2" id="KW-1185">Reference proteome</keyword>
<dbReference type="EMBL" id="JBBPBN010000003">
    <property type="protein sequence ID" value="KAK9043778.1"/>
    <property type="molecule type" value="Genomic_DNA"/>
</dbReference>
<evidence type="ECO:0000313" key="1">
    <source>
        <dbReference type="EMBL" id="KAK9043778.1"/>
    </source>
</evidence>